<dbReference type="GO" id="GO:0006412">
    <property type="term" value="P:translation"/>
    <property type="evidence" value="ECO:0007669"/>
    <property type="project" value="InterPro"/>
</dbReference>
<dbReference type="Gene3D" id="3.40.50.10490">
    <property type="entry name" value="Glucose-6-phosphate isomerase like protein, domain 1"/>
    <property type="match status" value="1"/>
</dbReference>
<dbReference type="Proteomes" id="UP000186136">
    <property type="component" value="Unassembled WGS sequence"/>
</dbReference>
<accession>A0A1Q2YFN6</accession>
<dbReference type="EMBL" id="BDGI01000067">
    <property type="protein sequence ID" value="GAV28362.1"/>
    <property type="molecule type" value="Genomic_DNA"/>
</dbReference>
<dbReference type="SUPFAM" id="SSF52313">
    <property type="entry name" value="Ribosomal protein S2"/>
    <property type="match status" value="1"/>
</dbReference>
<name>A0A1Q2YFN6_9ASCO</name>
<evidence type="ECO:0000256" key="4">
    <source>
        <dbReference type="ARBA" id="ARBA00023274"/>
    </source>
</evidence>
<dbReference type="OrthoDB" id="2320368at2759"/>
<dbReference type="NCBIfam" id="TIGR01011">
    <property type="entry name" value="rpsB_bact"/>
    <property type="match status" value="1"/>
</dbReference>
<evidence type="ECO:0000313" key="7">
    <source>
        <dbReference type="Proteomes" id="UP000186136"/>
    </source>
</evidence>
<dbReference type="InterPro" id="IPR018130">
    <property type="entry name" value="Ribosomal_uS2_CS"/>
</dbReference>
<dbReference type="PANTHER" id="PTHR12534:SF0">
    <property type="entry name" value="SMALL RIBOSOMAL SUBUNIT PROTEIN US2M"/>
    <property type="match status" value="1"/>
</dbReference>
<dbReference type="GO" id="GO:0005763">
    <property type="term" value="C:mitochondrial small ribosomal subunit"/>
    <property type="evidence" value="ECO:0007669"/>
    <property type="project" value="TreeGrafter"/>
</dbReference>
<dbReference type="Pfam" id="PF00318">
    <property type="entry name" value="Ribosomal_S2"/>
    <property type="match status" value="1"/>
</dbReference>
<comment type="caution">
    <text evidence="6">The sequence shown here is derived from an EMBL/GenBank/DDBJ whole genome shotgun (WGS) entry which is preliminary data.</text>
</comment>
<dbReference type="PROSITE" id="PS00962">
    <property type="entry name" value="RIBOSOMAL_S2_1"/>
    <property type="match status" value="1"/>
</dbReference>
<keyword evidence="4" id="KW-0687">Ribonucleoprotein</keyword>
<dbReference type="AlphaFoldDB" id="A0A1Q2YFN6"/>
<dbReference type="PRINTS" id="PR00395">
    <property type="entry name" value="RIBOSOMALS2"/>
</dbReference>
<evidence type="ECO:0000256" key="3">
    <source>
        <dbReference type="ARBA" id="ARBA00022990"/>
    </source>
</evidence>
<evidence type="ECO:0000256" key="1">
    <source>
        <dbReference type="ARBA" id="ARBA00006242"/>
    </source>
</evidence>
<reference evidence="6 7" key="1">
    <citation type="submission" date="2016-08" db="EMBL/GenBank/DDBJ databases">
        <title>Whole genome shotgun sequence of Pichia membranifaciens KS47-1.</title>
        <authorList>
            <person name="Konishi M."/>
            <person name="Ishida M."/>
            <person name="Arakawa T."/>
            <person name="Kato Y."/>
            <person name="Horiuchi J."/>
        </authorList>
    </citation>
    <scope>NUCLEOTIDE SEQUENCE [LARGE SCALE GENOMIC DNA]</scope>
    <source>
        <strain evidence="6 7">KS47-1</strain>
    </source>
</reference>
<comment type="similarity">
    <text evidence="1">Belongs to the universal ribosomal protein uS2 family.</text>
</comment>
<dbReference type="PANTHER" id="PTHR12534">
    <property type="entry name" value="30S RIBOSOMAL PROTEIN S2 PROKARYOTIC AND ORGANELLAR"/>
    <property type="match status" value="1"/>
</dbReference>
<gene>
    <name evidence="6" type="ORF">PMKS-001833</name>
</gene>
<protein>
    <submittedName>
        <fullName evidence="6">Uncharacterized protein</fullName>
    </submittedName>
</protein>
<sequence length="419" mass="46061">MSTLHPFRRGNLRLLQKSALRLNSTKVESTTAAVQPEEVPVTSETKAAGTAANNTESPHFKLLNAHNIPYDGPIEQLAEMSEAQLNEIVNSAPSPTLGRENILNSRFEKLLSLYGNRDKLKKQFSSSSSLLARFPNLVPSDSTSPYTPAELTIRQKHHASMMGGLGSKIVKVYQPHTLITNPPKINQVTVEKLMASGAHLGRSTQLFNQNFQPFVYGKYKGLHIIDLEKTTSYLKNACKVVQGVVENGGIVLFLGLQVGQLRAIKEAAKRCNGYYVARKWIPGAITNSLENPKPRHEVDMQDFKTNRELNTDESNQVIKPDLIVILNPESASVAIKEANQARIPTIGIVDSNVDPSLVVYPIPANSSSGRTTNLICGVLGKAGETGLQRRLQKVAEYKKTLGMEPNENFGLIDKIDDEN</sequence>
<dbReference type="HAMAP" id="MF_00291_B">
    <property type="entry name" value="Ribosomal_uS2_B"/>
    <property type="match status" value="1"/>
</dbReference>
<evidence type="ECO:0000256" key="2">
    <source>
        <dbReference type="ARBA" id="ARBA00022980"/>
    </source>
</evidence>
<dbReference type="InterPro" id="IPR005706">
    <property type="entry name" value="Ribosomal_uS2_bac/mit/plastid"/>
</dbReference>
<organism evidence="6 7">
    <name type="scientific">Pichia membranifaciens</name>
    <dbReference type="NCBI Taxonomy" id="4926"/>
    <lineage>
        <taxon>Eukaryota</taxon>
        <taxon>Fungi</taxon>
        <taxon>Dikarya</taxon>
        <taxon>Ascomycota</taxon>
        <taxon>Saccharomycotina</taxon>
        <taxon>Pichiomycetes</taxon>
        <taxon>Pichiales</taxon>
        <taxon>Pichiaceae</taxon>
        <taxon>Pichia</taxon>
    </lineage>
</organism>
<dbReference type="GO" id="GO:0003735">
    <property type="term" value="F:structural constituent of ribosome"/>
    <property type="evidence" value="ECO:0007669"/>
    <property type="project" value="InterPro"/>
</dbReference>
<feature type="region of interest" description="Disordered" evidence="5">
    <location>
        <begin position="28"/>
        <end position="56"/>
    </location>
</feature>
<proteinExistence type="inferred from homology"/>
<dbReference type="InterPro" id="IPR023591">
    <property type="entry name" value="Ribosomal_uS2_flav_dom_sf"/>
</dbReference>
<dbReference type="InterPro" id="IPR001865">
    <property type="entry name" value="Ribosomal_uS2"/>
</dbReference>
<evidence type="ECO:0000313" key="6">
    <source>
        <dbReference type="EMBL" id="GAV28362.1"/>
    </source>
</evidence>
<keyword evidence="7" id="KW-1185">Reference proteome</keyword>
<dbReference type="CDD" id="cd01425">
    <property type="entry name" value="RPS2"/>
    <property type="match status" value="1"/>
</dbReference>
<keyword evidence="2" id="KW-0689">Ribosomal protein</keyword>
<keyword evidence="3" id="KW-0007">Acetylation</keyword>
<evidence type="ECO:0000256" key="5">
    <source>
        <dbReference type="SAM" id="MobiDB-lite"/>
    </source>
</evidence>